<protein>
    <submittedName>
        <fullName evidence="4">Autotransporter outer membrane beta-barrel domain-containing protein</fullName>
    </submittedName>
</protein>
<feature type="region of interest" description="Disordered" evidence="2">
    <location>
        <begin position="297"/>
        <end position="337"/>
    </location>
</feature>
<evidence type="ECO:0000259" key="3">
    <source>
        <dbReference type="Pfam" id="PF20172"/>
    </source>
</evidence>
<dbReference type="Proteomes" id="UP000707352">
    <property type="component" value="Unassembled WGS sequence"/>
</dbReference>
<name>A0ABX0VCC4_9HYPH</name>
<comment type="caution">
    <text evidence="4">The sequence shown here is derived from an EMBL/GenBank/DDBJ whole genome shotgun (WGS) entry which is preliminary data.</text>
</comment>
<keyword evidence="1" id="KW-0732">Signal</keyword>
<sequence length="337" mass="33866">MALPRLLVQRFGRRELKLSLKTTHPDIARLRTRALSAASVQLIAIVQAMSNLSPSNVQEIARWYLQEQLARTEELALSGSLTKQGVGTATLSGTNTYAGGTVTNNAALVLDQATNGTMANAISGTGSLTKKGSGALSLTGSSSLSGSTIVEAGRLAVIGGSLGGTGVLGGIVAQSGGAVAPGNSIGTLNVAGNVSFGAGSVYQVEVNATGQSDRIAATGTATLTGGTVQVLAETGTYRPSTTYTILTAAGGVSGTLTGVSSNFAFLTPSLGYDPTAVSLTLSRTSALTPSVVVPRSLSRASPVRAAAPPFSRKPSVCSRSTEAPTNGSMKAPVPSKR</sequence>
<proteinExistence type="predicted"/>
<dbReference type="InterPro" id="IPR046668">
    <property type="entry name" value="DUF6538"/>
</dbReference>
<dbReference type="InterPro" id="IPR013425">
    <property type="entry name" value="Autotrns_rpt"/>
</dbReference>
<evidence type="ECO:0000256" key="2">
    <source>
        <dbReference type="SAM" id="MobiDB-lite"/>
    </source>
</evidence>
<dbReference type="InterPro" id="IPR012332">
    <property type="entry name" value="Autotransporter_pectin_lyase_C"/>
</dbReference>
<gene>
    <name evidence="4" type="ORF">HB375_12905</name>
</gene>
<dbReference type="NCBIfam" id="TIGR01414">
    <property type="entry name" value="autotrans_barl"/>
    <property type="match status" value="1"/>
</dbReference>
<feature type="compositionally biased region" description="Low complexity" evidence="2">
    <location>
        <begin position="297"/>
        <end position="312"/>
    </location>
</feature>
<evidence type="ECO:0000313" key="5">
    <source>
        <dbReference type="Proteomes" id="UP000707352"/>
    </source>
</evidence>
<dbReference type="Pfam" id="PF12951">
    <property type="entry name" value="PATR"/>
    <property type="match status" value="2"/>
</dbReference>
<organism evidence="4 5">
    <name type="scientific">Microvirga terricola</name>
    <dbReference type="NCBI Taxonomy" id="2719797"/>
    <lineage>
        <taxon>Bacteria</taxon>
        <taxon>Pseudomonadati</taxon>
        <taxon>Pseudomonadota</taxon>
        <taxon>Alphaproteobacteria</taxon>
        <taxon>Hyphomicrobiales</taxon>
        <taxon>Methylobacteriaceae</taxon>
        <taxon>Microvirga</taxon>
    </lineage>
</organism>
<dbReference type="NCBIfam" id="TIGR02601">
    <property type="entry name" value="autotrns_rpt"/>
    <property type="match status" value="2"/>
</dbReference>
<dbReference type="InterPro" id="IPR011050">
    <property type="entry name" value="Pectin_lyase_fold/virulence"/>
</dbReference>
<feature type="compositionally biased region" description="Polar residues" evidence="2">
    <location>
        <begin position="317"/>
        <end position="328"/>
    </location>
</feature>
<dbReference type="Gene3D" id="2.160.20.20">
    <property type="match status" value="1"/>
</dbReference>
<dbReference type="EMBL" id="JAATJS010000004">
    <property type="protein sequence ID" value="NIX77500.1"/>
    <property type="molecule type" value="Genomic_DNA"/>
</dbReference>
<dbReference type="Pfam" id="PF20172">
    <property type="entry name" value="DUF6538"/>
    <property type="match status" value="1"/>
</dbReference>
<dbReference type="InterPro" id="IPR006315">
    <property type="entry name" value="OM_autotransptr_brl_dom"/>
</dbReference>
<keyword evidence="5" id="KW-1185">Reference proteome</keyword>
<evidence type="ECO:0000313" key="4">
    <source>
        <dbReference type="EMBL" id="NIX77500.1"/>
    </source>
</evidence>
<accession>A0ABX0VCC4</accession>
<dbReference type="SUPFAM" id="SSF51126">
    <property type="entry name" value="Pectin lyase-like"/>
    <property type="match status" value="1"/>
</dbReference>
<reference evidence="4 5" key="1">
    <citation type="submission" date="2020-03" db="EMBL/GenBank/DDBJ databases">
        <title>The genome sequence of Microvirga sp. c23x22.</title>
        <authorList>
            <person name="Zhang X."/>
        </authorList>
    </citation>
    <scope>NUCLEOTIDE SEQUENCE [LARGE SCALE GENOMIC DNA]</scope>
    <source>
        <strain evidence="5">c23x22</strain>
    </source>
</reference>
<feature type="domain" description="DUF6538" evidence="3">
    <location>
        <begin position="2"/>
        <end position="42"/>
    </location>
</feature>
<evidence type="ECO:0000256" key="1">
    <source>
        <dbReference type="ARBA" id="ARBA00022729"/>
    </source>
</evidence>